<evidence type="ECO:0000313" key="3">
    <source>
        <dbReference type="Proteomes" id="UP000427906"/>
    </source>
</evidence>
<evidence type="ECO:0008006" key="4">
    <source>
        <dbReference type="Google" id="ProtNLM"/>
    </source>
</evidence>
<sequence length="158" mass="17501">MNTDLKAINSEITLINVMIAIVIIGVLVSFAILIFIKYKKEARIEVAITEMKIIENKIVSLVAKNGELPEDLSAIGLGKITDPWGRPYKYQKIFNSDDVKDGKGQLRKDQSQHPINTDFDLYSAGRDGKSTAPLKAKISQDDIIRANNGGFMGLVCNY</sequence>
<protein>
    <recommendedName>
        <fullName evidence="4">Type II secretion system protein GspG C-terminal domain-containing protein</fullName>
    </recommendedName>
</protein>
<organism evidence="2 3">
    <name type="scientific">Desulfosarcina alkanivorans</name>
    <dbReference type="NCBI Taxonomy" id="571177"/>
    <lineage>
        <taxon>Bacteria</taxon>
        <taxon>Pseudomonadati</taxon>
        <taxon>Thermodesulfobacteriota</taxon>
        <taxon>Desulfobacteria</taxon>
        <taxon>Desulfobacterales</taxon>
        <taxon>Desulfosarcinaceae</taxon>
        <taxon>Desulfosarcina</taxon>
    </lineage>
</organism>
<feature type="transmembrane region" description="Helical" evidence="1">
    <location>
        <begin position="12"/>
        <end position="36"/>
    </location>
</feature>
<keyword evidence="1" id="KW-1133">Transmembrane helix</keyword>
<dbReference type="OrthoDB" id="5296638at2"/>
<dbReference type="EMBL" id="AP021874">
    <property type="protein sequence ID" value="BBO70121.1"/>
    <property type="molecule type" value="Genomic_DNA"/>
</dbReference>
<dbReference type="Proteomes" id="UP000427906">
    <property type="component" value="Chromosome"/>
</dbReference>
<dbReference type="SUPFAM" id="SSF54523">
    <property type="entry name" value="Pili subunits"/>
    <property type="match status" value="1"/>
</dbReference>
<evidence type="ECO:0000256" key="1">
    <source>
        <dbReference type="SAM" id="Phobius"/>
    </source>
</evidence>
<proteinExistence type="predicted"/>
<keyword evidence="3" id="KW-1185">Reference proteome</keyword>
<dbReference type="AlphaFoldDB" id="A0A5K7YSY9"/>
<name>A0A5K7YSY9_9BACT</name>
<reference evidence="2 3" key="1">
    <citation type="submission" date="2019-11" db="EMBL/GenBank/DDBJ databases">
        <title>Comparative genomics of hydrocarbon-degrading Desulfosarcina strains.</title>
        <authorList>
            <person name="Watanabe M."/>
            <person name="Kojima H."/>
            <person name="Fukui M."/>
        </authorList>
    </citation>
    <scope>NUCLEOTIDE SEQUENCE [LARGE SCALE GENOMIC DNA]</scope>
    <source>
        <strain evidence="2 3">PL12</strain>
    </source>
</reference>
<gene>
    <name evidence="2" type="ORF">DSCA_40510</name>
</gene>
<keyword evidence="1" id="KW-0472">Membrane</keyword>
<evidence type="ECO:0000313" key="2">
    <source>
        <dbReference type="EMBL" id="BBO70121.1"/>
    </source>
</evidence>
<accession>A0A5K7YSY9</accession>
<dbReference type="RefSeq" id="WP_155318092.1">
    <property type="nucleotide sequence ID" value="NZ_AP021874.1"/>
</dbReference>
<keyword evidence="1" id="KW-0812">Transmembrane</keyword>
<dbReference type="InterPro" id="IPR045584">
    <property type="entry name" value="Pilin-like"/>
</dbReference>
<dbReference type="KEGG" id="dalk:DSCA_40510"/>
<dbReference type="Gene3D" id="3.30.700.10">
    <property type="entry name" value="Glycoprotein, Type 4 Pilin"/>
    <property type="match status" value="1"/>
</dbReference>